<name>A0A4U3MAX1_9ACTN</name>
<accession>A0A4U3MAX1</accession>
<protein>
    <submittedName>
        <fullName evidence="1">Tetratricopeptide repeat protein</fullName>
    </submittedName>
</protein>
<reference evidence="1 2" key="1">
    <citation type="submission" date="2019-04" db="EMBL/GenBank/DDBJ databases">
        <title>Herbidospora sp. NEAU-GS14.nov., a novel actinomycete isolated from soil.</title>
        <authorList>
            <person name="Han L."/>
        </authorList>
    </citation>
    <scope>NUCLEOTIDE SEQUENCE [LARGE SCALE GENOMIC DNA]</scope>
    <source>
        <strain evidence="1 2">NEAU-GS14</strain>
    </source>
</reference>
<dbReference type="InterPro" id="IPR011990">
    <property type="entry name" value="TPR-like_helical_dom_sf"/>
</dbReference>
<gene>
    <name evidence="1" type="ORF">FDA94_26660</name>
</gene>
<dbReference type="EMBL" id="SZQA01000029">
    <property type="protein sequence ID" value="TKK85254.1"/>
    <property type="molecule type" value="Genomic_DNA"/>
</dbReference>
<dbReference type="AlphaFoldDB" id="A0A4U3MAX1"/>
<sequence>MSKPRRVLCGGVDIKDWSWRAVPEQIRAQQSLINVVYGACREAGLPEQIVQSSGDGVLVIPPGDIDESAVIPDLIRGLTISIRQENRLLSDPAKIRLRLALTSGMVSTGPTGFSGPAIIDCFRLLDSPPLKKVLSDYPAADLAVIVSNYLYMDVIQHGFRDLRPEEFWHVQSALPERDYTINAWMWASDRTGGPSPAAGPEPTTSAPAHSDEIVTARDLIRSGKLREATRILDAITPEGDGDRLAVLDARADCLIATGHHQQAIGHLEEMLRIQPDAPAGVYLRLSRGHLELGNIHAARHTLKHLIGLIPVEPEAYLELGRLERLAGDRGSALTHLAEAAKLLAAEGMAGRLIEELLELSATQPVITPGRAGQA</sequence>
<keyword evidence="2" id="KW-1185">Reference proteome</keyword>
<comment type="caution">
    <text evidence="1">The sequence shown here is derived from an EMBL/GenBank/DDBJ whole genome shotgun (WGS) entry which is preliminary data.</text>
</comment>
<evidence type="ECO:0000313" key="1">
    <source>
        <dbReference type="EMBL" id="TKK85254.1"/>
    </source>
</evidence>
<evidence type="ECO:0000313" key="2">
    <source>
        <dbReference type="Proteomes" id="UP000308705"/>
    </source>
</evidence>
<dbReference type="Gene3D" id="1.25.40.10">
    <property type="entry name" value="Tetratricopeptide repeat domain"/>
    <property type="match status" value="1"/>
</dbReference>
<organism evidence="1 2">
    <name type="scientific">Herbidospora galbida</name>
    <dbReference type="NCBI Taxonomy" id="2575442"/>
    <lineage>
        <taxon>Bacteria</taxon>
        <taxon>Bacillati</taxon>
        <taxon>Actinomycetota</taxon>
        <taxon>Actinomycetes</taxon>
        <taxon>Streptosporangiales</taxon>
        <taxon>Streptosporangiaceae</taxon>
        <taxon>Herbidospora</taxon>
    </lineage>
</organism>
<proteinExistence type="predicted"/>
<dbReference type="SUPFAM" id="SSF48452">
    <property type="entry name" value="TPR-like"/>
    <property type="match status" value="1"/>
</dbReference>
<dbReference type="OrthoDB" id="4553959at2"/>
<dbReference type="Proteomes" id="UP000308705">
    <property type="component" value="Unassembled WGS sequence"/>
</dbReference>